<dbReference type="RefSeq" id="WP_144068773.1">
    <property type="nucleotide sequence ID" value="NZ_CP041636.1"/>
</dbReference>
<evidence type="ECO:0000259" key="10">
    <source>
        <dbReference type="Pfam" id="PF07687"/>
    </source>
</evidence>
<evidence type="ECO:0000256" key="6">
    <source>
        <dbReference type="ARBA" id="ARBA00022723"/>
    </source>
</evidence>
<dbReference type="GO" id="GO:0008777">
    <property type="term" value="F:acetylornithine deacetylase activity"/>
    <property type="evidence" value="ECO:0007669"/>
    <property type="project" value="UniProtKB-EC"/>
</dbReference>
<keyword evidence="7 11" id="KW-0378">Hydrolase</keyword>
<evidence type="ECO:0000256" key="3">
    <source>
        <dbReference type="ARBA" id="ARBA00022490"/>
    </source>
</evidence>
<dbReference type="CDD" id="cd03894">
    <property type="entry name" value="M20_ArgE"/>
    <property type="match status" value="1"/>
</dbReference>
<dbReference type="Proteomes" id="UP000317496">
    <property type="component" value="Chromosome"/>
</dbReference>
<evidence type="ECO:0000256" key="9">
    <source>
        <dbReference type="ARBA" id="ARBA00023285"/>
    </source>
</evidence>
<keyword evidence="4" id="KW-0055">Arginine biosynthesis</keyword>
<evidence type="ECO:0000256" key="4">
    <source>
        <dbReference type="ARBA" id="ARBA00022571"/>
    </source>
</evidence>
<evidence type="ECO:0000313" key="11">
    <source>
        <dbReference type="EMBL" id="QDO97792.1"/>
    </source>
</evidence>
<dbReference type="PANTHER" id="PTHR43808">
    <property type="entry name" value="ACETYLORNITHINE DEACETYLASE"/>
    <property type="match status" value="1"/>
</dbReference>
<comment type="cofactor">
    <cofactor evidence="1">
        <name>Zn(2+)</name>
        <dbReference type="ChEBI" id="CHEBI:29105"/>
    </cofactor>
</comment>
<dbReference type="PANTHER" id="PTHR43808:SF31">
    <property type="entry name" value="N-ACETYL-L-CITRULLINE DEACETYLASE"/>
    <property type="match status" value="1"/>
</dbReference>
<sequence>MTSPSQASLDWIARLVGFDTTSRLSNLNLIDDIAAYLAQHGVASEKIFDATGKKANLYATIGPKDVGGIVLSGHTDVVPVDGQPWTSDPFKVIQRGERLFGRGTSDMKSFIALCLALLPEMLEKPLSVPLHFAFSYDEEVGCIGVHGIIEFINRGGPMPKLAIIGEPTDMQVVNAHKSVCACNTTVRGFEAHSSATHQGVNAIQMAAELIAEMNRIQVEYQKPEHRDARFEPPYTTITVGEIHGGTARNILARECRLAWDIRSVKPEHDTVILDAVKRYAAETLEPRMKKIRPETGIDTEMVAFAPALLPAERNPAETLALKLAGQNQTHAVSYGTEAGIFQIGGVPAVVCGPGNIREAHKPDEYIEISQVAEGEAFLRRLIAFCREPGSRSFLEQAA</sequence>
<name>A0A516H1Z4_9PROT</name>
<reference evidence="11 12" key="1">
    <citation type="submission" date="2019-07" db="EMBL/GenBank/DDBJ databases">
        <title>Genome sequencing for Ferrovibrio sp. K5.</title>
        <authorList>
            <person name="Park S.-J."/>
        </authorList>
    </citation>
    <scope>NUCLEOTIDE SEQUENCE [LARGE SCALE GENOMIC DNA]</scope>
    <source>
        <strain evidence="11 12">K5</strain>
    </source>
</reference>
<dbReference type="SUPFAM" id="SSF53187">
    <property type="entry name" value="Zn-dependent exopeptidases"/>
    <property type="match status" value="1"/>
</dbReference>
<gene>
    <name evidence="11" type="primary">argE</name>
    <name evidence="11" type="ORF">FNB15_11165</name>
</gene>
<evidence type="ECO:0000256" key="2">
    <source>
        <dbReference type="ARBA" id="ARBA00005691"/>
    </source>
</evidence>
<dbReference type="InterPro" id="IPR036264">
    <property type="entry name" value="Bact_exopeptidase_dim_dom"/>
</dbReference>
<dbReference type="PROSITE" id="PS00759">
    <property type="entry name" value="ARGE_DAPE_CPG2_2"/>
    <property type="match status" value="1"/>
</dbReference>
<dbReference type="InterPro" id="IPR011650">
    <property type="entry name" value="Peptidase_M20_dimer"/>
</dbReference>
<dbReference type="AlphaFoldDB" id="A0A516H1Z4"/>
<protein>
    <submittedName>
        <fullName evidence="11">Acetylornithine deacetylase</fullName>
        <ecNumber evidence="11">3.5.1.16</ecNumber>
    </submittedName>
</protein>
<dbReference type="Gene3D" id="3.30.70.360">
    <property type="match status" value="1"/>
</dbReference>
<feature type="domain" description="Peptidase M20 dimerisation" evidence="10">
    <location>
        <begin position="174"/>
        <end position="285"/>
    </location>
</feature>
<keyword evidence="5" id="KW-0028">Amino-acid biosynthesis</keyword>
<evidence type="ECO:0000256" key="7">
    <source>
        <dbReference type="ARBA" id="ARBA00022801"/>
    </source>
</evidence>
<dbReference type="SUPFAM" id="SSF55031">
    <property type="entry name" value="Bacterial exopeptidase dimerisation domain"/>
    <property type="match status" value="1"/>
</dbReference>
<dbReference type="NCBIfam" id="NF005710">
    <property type="entry name" value="PRK07522.1"/>
    <property type="match status" value="1"/>
</dbReference>
<dbReference type="Pfam" id="PF07687">
    <property type="entry name" value="M20_dimer"/>
    <property type="match status" value="1"/>
</dbReference>
<evidence type="ECO:0000313" key="12">
    <source>
        <dbReference type="Proteomes" id="UP000317496"/>
    </source>
</evidence>
<proteinExistence type="inferred from homology"/>
<comment type="similarity">
    <text evidence="2">Belongs to the peptidase M20A family. ArgE subfamily.</text>
</comment>
<dbReference type="EC" id="3.5.1.16" evidence="11"/>
<keyword evidence="3" id="KW-0963">Cytoplasm</keyword>
<evidence type="ECO:0000256" key="5">
    <source>
        <dbReference type="ARBA" id="ARBA00022605"/>
    </source>
</evidence>
<keyword evidence="12" id="KW-1185">Reference proteome</keyword>
<evidence type="ECO:0000256" key="8">
    <source>
        <dbReference type="ARBA" id="ARBA00022833"/>
    </source>
</evidence>
<dbReference type="NCBIfam" id="TIGR01892">
    <property type="entry name" value="AcOrn-deacetyl"/>
    <property type="match status" value="1"/>
</dbReference>
<dbReference type="OrthoDB" id="9809784at2"/>
<organism evidence="11 12">
    <name type="scientific">Ferrovibrio terrae</name>
    <dbReference type="NCBI Taxonomy" id="2594003"/>
    <lineage>
        <taxon>Bacteria</taxon>
        <taxon>Pseudomonadati</taxon>
        <taxon>Pseudomonadota</taxon>
        <taxon>Alphaproteobacteria</taxon>
        <taxon>Rhodospirillales</taxon>
        <taxon>Rhodospirillaceae</taxon>
        <taxon>Ferrovibrio</taxon>
    </lineage>
</organism>
<dbReference type="Gene3D" id="3.40.630.10">
    <property type="entry name" value="Zn peptidases"/>
    <property type="match status" value="1"/>
</dbReference>
<dbReference type="InterPro" id="IPR001261">
    <property type="entry name" value="ArgE/DapE_CS"/>
</dbReference>
<dbReference type="GO" id="GO:0046872">
    <property type="term" value="F:metal ion binding"/>
    <property type="evidence" value="ECO:0007669"/>
    <property type="project" value="UniProtKB-KW"/>
</dbReference>
<dbReference type="KEGG" id="fer:FNB15_11165"/>
<accession>A0A516H1Z4</accession>
<dbReference type="InterPro" id="IPR002933">
    <property type="entry name" value="Peptidase_M20"/>
</dbReference>
<dbReference type="GO" id="GO:0006526">
    <property type="term" value="P:L-arginine biosynthetic process"/>
    <property type="evidence" value="ECO:0007669"/>
    <property type="project" value="UniProtKB-KW"/>
</dbReference>
<keyword evidence="8" id="KW-0862">Zinc</keyword>
<keyword evidence="9" id="KW-0170">Cobalt</keyword>
<dbReference type="Pfam" id="PF01546">
    <property type="entry name" value="Peptidase_M20"/>
    <property type="match status" value="1"/>
</dbReference>
<keyword evidence="6" id="KW-0479">Metal-binding</keyword>
<dbReference type="EMBL" id="CP041636">
    <property type="protein sequence ID" value="QDO97792.1"/>
    <property type="molecule type" value="Genomic_DNA"/>
</dbReference>
<dbReference type="InterPro" id="IPR010169">
    <property type="entry name" value="AcOrn-deacetyl"/>
</dbReference>
<evidence type="ECO:0000256" key="1">
    <source>
        <dbReference type="ARBA" id="ARBA00001947"/>
    </source>
</evidence>
<dbReference type="InterPro" id="IPR050072">
    <property type="entry name" value="Peptidase_M20A"/>
</dbReference>